<proteinExistence type="predicted"/>
<sequence length="63" mass="6606">MVAVEAELTGAGCDATSGAVGSRHRTDRDAELPRGRLLGLVMWGNDVLIAPRRHPADARPVGS</sequence>
<dbReference type="AlphaFoldDB" id="A0A6J7FTY5"/>
<evidence type="ECO:0000256" key="1">
    <source>
        <dbReference type="SAM" id="MobiDB-lite"/>
    </source>
</evidence>
<name>A0A6J7FTY5_9ZZZZ</name>
<evidence type="ECO:0000313" key="2">
    <source>
        <dbReference type="EMBL" id="CAB4896230.1"/>
    </source>
</evidence>
<dbReference type="EMBL" id="CAFBMQ010000001">
    <property type="protein sequence ID" value="CAB4896230.1"/>
    <property type="molecule type" value="Genomic_DNA"/>
</dbReference>
<gene>
    <name evidence="2" type="ORF">UFOPK3609_00030</name>
</gene>
<feature type="region of interest" description="Disordered" evidence="1">
    <location>
        <begin position="6"/>
        <end position="29"/>
    </location>
</feature>
<accession>A0A6J7FTY5</accession>
<organism evidence="2">
    <name type="scientific">freshwater metagenome</name>
    <dbReference type="NCBI Taxonomy" id="449393"/>
    <lineage>
        <taxon>unclassified sequences</taxon>
        <taxon>metagenomes</taxon>
        <taxon>ecological metagenomes</taxon>
    </lineage>
</organism>
<reference evidence="2" key="1">
    <citation type="submission" date="2020-05" db="EMBL/GenBank/DDBJ databases">
        <authorList>
            <person name="Chiriac C."/>
            <person name="Salcher M."/>
            <person name="Ghai R."/>
            <person name="Kavagutti S V."/>
        </authorList>
    </citation>
    <scope>NUCLEOTIDE SEQUENCE</scope>
</reference>
<protein>
    <submittedName>
        <fullName evidence="2">Unannotated protein</fullName>
    </submittedName>
</protein>